<evidence type="ECO:0000256" key="1">
    <source>
        <dbReference type="SAM" id="Coils"/>
    </source>
</evidence>
<keyword evidence="3" id="KW-1185">Reference proteome</keyword>
<feature type="coiled-coil region" evidence="1">
    <location>
        <begin position="51"/>
        <end position="78"/>
    </location>
</feature>
<evidence type="ECO:0000313" key="2">
    <source>
        <dbReference type="EMBL" id="SFL69933.1"/>
    </source>
</evidence>
<dbReference type="Proteomes" id="UP000199144">
    <property type="component" value="Unassembled WGS sequence"/>
</dbReference>
<accession>A0A1I4JUL3</accession>
<evidence type="ECO:0000313" key="3">
    <source>
        <dbReference type="Proteomes" id="UP000199144"/>
    </source>
</evidence>
<protein>
    <recommendedName>
        <fullName evidence="4">Alpha/beta hydrolase family protein</fullName>
    </recommendedName>
</protein>
<dbReference type="InterPro" id="IPR011990">
    <property type="entry name" value="TPR-like_helical_dom_sf"/>
</dbReference>
<dbReference type="Gene3D" id="3.40.50.1820">
    <property type="entry name" value="alpha/beta hydrolase"/>
    <property type="match status" value="1"/>
</dbReference>
<reference evidence="2 3" key="1">
    <citation type="submission" date="2016-10" db="EMBL/GenBank/DDBJ databases">
        <authorList>
            <person name="de Groot N.N."/>
        </authorList>
    </citation>
    <scope>NUCLEOTIDE SEQUENCE [LARGE SCALE GENOMIC DNA]</scope>
    <source>
        <strain evidence="2 3">DSM 15283</strain>
    </source>
</reference>
<dbReference type="STRING" id="254406.SAMN04488042_1011172"/>
<sequence>MKQNSVSAQDYASKAKALTVQGDHEAAKAVLLEGISERPKSTLLHLDMVRNALASNDADRAETALEAAKDLGADAEKTLVLDLRLAIARQDWHATADIAQQCLDQGILPVGTVFRQVIRSFRQTGQPAAEEEFTRAFAEKKPEVDSFVLAYYQAVCANRAMEDLPAFFEKRIFAGNGAPHEVLSILVYMRDHAGFSPQLSELLERARKKWPDHPSVKKVLAEVERSGFKAGEAVVISVPEVSPVQSIPLLFAAYKVQLATRGSSKSPEELKLLRKAMEGQFAGKEFQRPLLVDDGTNPVLVSPPGPSGKTILIFGGLRGDVGFPLAMLDMYFATRGVTTVMLRDTHRDMYLTGASPNGATYSEFVTSLKNLIATLPGHEELYVMGISGGGFGAMNVTADLQAKHLLLYSAATNATEPFLREIGDIRAAALQQRLKKIQPKELIDPKTRIMNAGHKPHINSYYSEGQYIDKLHSEDLLSLENATSEMIEECKVHIPFDHLIKSDLFDAQLDVFFA</sequence>
<dbReference type="AlphaFoldDB" id="A0A1I4JUL3"/>
<dbReference type="Gene3D" id="1.25.40.10">
    <property type="entry name" value="Tetratricopeptide repeat domain"/>
    <property type="match status" value="1"/>
</dbReference>
<dbReference type="InterPro" id="IPR029058">
    <property type="entry name" value="AB_hydrolase_fold"/>
</dbReference>
<dbReference type="EMBL" id="FOTQ01000001">
    <property type="protein sequence ID" value="SFL69933.1"/>
    <property type="molecule type" value="Genomic_DNA"/>
</dbReference>
<evidence type="ECO:0008006" key="4">
    <source>
        <dbReference type="Google" id="ProtNLM"/>
    </source>
</evidence>
<name>A0A1I4JUL3_9RHOB</name>
<organism evidence="2 3">
    <name type="scientific">Shimia aestuarii</name>
    <dbReference type="NCBI Taxonomy" id="254406"/>
    <lineage>
        <taxon>Bacteria</taxon>
        <taxon>Pseudomonadati</taxon>
        <taxon>Pseudomonadota</taxon>
        <taxon>Alphaproteobacteria</taxon>
        <taxon>Rhodobacterales</taxon>
        <taxon>Roseobacteraceae</taxon>
    </lineage>
</organism>
<dbReference type="SUPFAM" id="SSF53474">
    <property type="entry name" value="alpha/beta-Hydrolases"/>
    <property type="match status" value="1"/>
</dbReference>
<keyword evidence="1" id="KW-0175">Coiled coil</keyword>
<proteinExistence type="predicted"/>
<gene>
    <name evidence="2" type="ORF">SAMN04488042_1011172</name>
</gene>